<evidence type="ECO:0000313" key="2">
    <source>
        <dbReference type="Proteomes" id="UP000316301"/>
    </source>
</evidence>
<proteinExistence type="predicted"/>
<dbReference type="EMBL" id="MK864266">
    <property type="protein sequence ID" value="QDB74857.1"/>
    <property type="molecule type" value="Genomic_DNA"/>
</dbReference>
<gene>
    <name evidence="1" type="primary">80</name>
    <name evidence="1" type="ORF">SEA_ARRI_80</name>
</gene>
<organism evidence="1 2">
    <name type="scientific">Gordonia phage Arri</name>
    <dbReference type="NCBI Taxonomy" id="2588127"/>
    <lineage>
        <taxon>Viruses</taxon>
        <taxon>Duplodnaviria</taxon>
        <taxon>Heunggongvirae</taxon>
        <taxon>Uroviricota</taxon>
        <taxon>Caudoviricetes</taxon>
        <taxon>Stackebrandtviridae</taxon>
        <taxon>Frickvirinae</taxon>
        <taxon>Wizardvirus</taxon>
        <taxon>Wizardvirus Arri</taxon>
    </lineage>
</organism>
<name>A0A4Y5TZJ4_9CAUD</name>
<reference evidence="1 2" key="1">
    <citation type="submission" date="2019-04" db="EMBL/GenBank/DDBJ databases">
        <authorList>
            <person name="Winkel J.D."/>
            <person name="Delesalle V.A."/>
            <person name="Garlena R.A."/>
            <person name="Russell D.A."/>
            <person name="Pope W.H."/>
            <person name="Jacobs-Sera D."/>
            <person name="Hatfull G.F."/>
        </authorList>
    </citation>
    <scope>NUCLEOTIDE SEQUENCE [LARGE SCALE GENOMIC DNA]</scope>
</reference>
<dbReference type="GeneID" id="65120133"/>
<evidence type="ECO:0000313" key="1">
    <source>
        <dbReference type="EMBL" id="QDB74857.1"/>
    </source>
</evidence>
<dbReference type="RefSeq" id="YP_010102331.1">
    <property type="nucleotide sequence ID" value="NC_055798.1"/>
</dbReference>
<dbReference type="Proteomes" id="UP000316301">
    <property type="component" value="Segment"/>
</dbReference>
<keyword evidence="2" id="KW-1185">Reference proteome</keyword>
<accession>A0A4Y5TZJ4</accession>
<protein>
    <submittedName>
        <fullName evidence="1">Uncharacterized protein</fullName>
    </submittedName>
</protein>
<dbReference type="KEGG" id="vg:65120133"/>
<sequence length="148" mass="16279">MTAPKRYRKKPVEIEAMQWDGTAAGATPIINWVLAGEGTARYHAPNSGDPECPNRAGHAVWRYCPTCSFADEAPAVSIDTLEGAMGASPGDFVIRGVQGEFYPCKPDIFAETYDDPEDVDPLLAVRRAEQRLVEARQDLARVNQENDQ</sequence>